<name>E6VV29_PSEA9</name>
<protein>
    <submittedName>
        <fullName evidence="1">Uncharacterized protein</fullName>
    </submittedName>
</protein>
<dbReference type="HOGENOM" id="CLU_1872125_0_0_7"/>
<dbReference type="EMBL" id="CP002431">
    <property type="protein sequence ID" value="ADU61180.1"/>
    <property type="molecule type" value="Genomic_DNA"/>
</dbReference>
<evidence type="ECO:0000313" key="2">
    <source>
        <dbReference type="Proteomes" id="UP000002191"/>
    </source>
</evidence>
<evidence type="ECO:0000313" key="1">
    <source>
        <dbReference type="EMBL" id="ADU61180.1"/>
    </source>
</evidence>
<organism evidence="1 2">
    <name type="scientific">Pseudodesulfovibrio aespoeensis (strain ATCC 700646 / DSM 10631 / Aspo-2)</name>
    <name type="common">Desulfovibrio aespoeensis</name>
    <dbReference type="NCBI Taxonomy" id="643562"/>
    <lineage>
        <taxon>Bacteria</taxon>
        <taxon>Pseudomonadati</taxon>
        <taxon>Thermodesulfobacteriota</taxon>
        <taxon>Desulfovibrionia</taxon>
        <taxon>Desulfovibrionales</taxon>
        <taxon>Desulfovibrionaceae</taxon>
    </lineage>
</organism>
<reference evidence="2" key="1">
    <citation type="submission" date="2010-12" db="EMBL/GenBank/DDBJ databases">
        <title>Complete sequence of Desulfovibrio aespoeensis Aspo-2.</title>
        <authorList>
            <consortium name="US DOE Joint Genome Institute"/>
            <person name="Lucas S."/>
            <person name="Copeland A."/>
            <person name="Lapidus A."/>
            <person name="Cheng J.-F."/>
            <person name="Goodwin L."/>
            <person name="Pitluck S."/>
            <person name="Chertkov O."/>
            <person name="Misra M."/>
            <person name="Detter J.C."/>
            <person name="Han C."/>
            <person name="Tapia R."/>
            <person name="Land M."/>
            <person name="Hauser L."/>
            <person name="Kyrpides N."/>
            <person name="Ivanova N."/>
            <person name="Ovchinnikova G."/>
            <person name="Pedersen K."/>
            <person name="Jagevall S."/>
            <person name="Hazen T."/>
            <person name="Woyke T."/>
        </authorList>
    </citation>
    <scope>NUCLEOTIDE SEQUENCE [LARGE SCALE GENOMIC DNA]</scope>
    <source>
        <strain evidence="2">ATCC 700646 / DSM 10631 / Aspo-2</strain>
    </source>
</reference>
<dbReference type="AlphaFoldDB" id="E6VV29"/>
<proteinExistence type="predicted"/>
<gene>
    <name evidence="1" type="ordered locus">Daes_0153</name>
</gene>
<keyword evidence="2" id="KW-1185">Reference proteome</keyword>
<dbReference type="KEGG" id="das:Daes_0153"/>
<accession>E6VV29</accession>
<dbReference type="Proteomes" id="UP000002191">
    <property type="component" value="Chromosome"/>
</dbReference>
<dbReference type="RefSeq" id="WP_013513117.1">
    <property type="nucleotide sequence ID" value="NC_014844.1"/>
</dbReference>
<dbReference type="eggNOG" id="ENOG5032C6H">
    <property type="taxonomic scope" value="Bacteria"/>
</dbReference>
<dbReference type="OrthoDB" id="5456958at2"/>
<sequence length="131" mass="14674">MGSIVALDAFRESVAKTRSQPERPARPNISGAEIWGRDYREVEAIVYGLLTVRNLAAHHMAGFDPLFDTLCLDGLEAAYAIDTHGPDQLKATLRPVKQWLLDAMTEDNKRDMAWALVIIDLIEKSPTKARR</sequence>
<reference evidence="1 2" key="2">
    <citation type="journal article" date="2014" name="Genome Announc.">
        <title>Complete Genome Sequence of the Subsurface, Mesophilic Sulfate-Reducing Bacterium Desulfovibrio aespoeensis Aspo-2.</title>
        <authorList>
            <person name="Pedersen K."/>
            <person name="Bengtsson A."/>
            <person name="Edlund J."/>
            <person name="Rabe L."/>
            <person name="Hazen T."/>
            <person name="Chakraborty R."/>
            <person name="Goodwin L."/>
            <person name="Shapiro N."/>
        </authorList>
    </citation>
    <scope>NUCLEOTIDE SEQUENCE [LARGE SCALE GENOMIC DNA]</scope>
    <source>
        <strain evidence="2">ATCC 700646 / DSM 10631 / Aspo-2</strain>
    </source>
</reference>
<dbReference type="STRING" id="643562.Daes_0153"/>